<keyword evidence="2" id="KW-1185">Reference proteome</keyword>
<dbReference type="SUPFAM" id="SSF51735">
    <property type="entry name" value="NAD(P)-binding Rossmann-fold domains"/>
    <property type="match status" value="1"/>
</dbReference>
<evidence type="ECO:0000313" key="2">
    <source>
        <dbReference type="Proteomes" id="UP000219338"/>
    </source>
</evidence>
<dbReference type="Proteomes" id="UP000219338">
    <property type="component" value="Unassembled WGS sequence"/>
</dbReference>
<reference evidence="2" key="1">
    <citation type="journal article" date="2017" name="Nat. Ecol. Evol.">
        <title>Genome expansion and lineage-specific genetic innovations in the forest pathogenic fungi Armillaria.</title>
        <authorList>
            <person name="Sipos G."/>
            <person name="Prasanna A.N."/>
            <person name="Walter M.C."/>
            <person name="O'Connor E."/>
            <person name="Balint B."/>
            <person name="Krizsan K."/>
            <person name="Kiss B."/>
            <person name="Hess J."/>
            <person name="Varga T."/>
            <person name="Slot J."/>
            <person name="Riley R."/>
            <person name="Boka B."/>
            <person name="Rigling D."/>
            <person name="Barry K."/>
            <person name="Lee J."/>
            <person name="Mihaltcheva S."/>
            <person name="LaButti K."/>
            <person name="Lipzen A."/>
            <person name="Waldron R."/>
            <person name="Moloney N.M."/>
            <person name="Sperisen C."/>
            <person name="Kredics L."/>
            <person name="Vagvoelgyi C."/>
            <person name="Patrignani A."/>
            <person name="Fitzpatrick D."/>
            <person name="Nagy I."/>
            <person name="Doyle S."/>
            <person name="Anderson J.B."/>
            <person name="Grigoriev I.V."/>
            <person name="Gueldener U."/>
            <person name="Muensterkoetter M."/>
            <person name="Nagy L.G."/>
        </authorList>
    </citation>
    <scope>NUCLEOTIDE SEQUENCE [LARGE SCALE GENOMIC DNA]</scope>
    <source>
        <strain evidence="2">C18/9</strain>
    </source>
</reference>
<gene>
    <name evidence="1" type="ORF">ARMOST_22319</name>
</gene>
<proteinExistence type="predicted"/>
<accession>A0A284SCK0</accession>
<dbReference type="AlphaFoldDB" id="A0A284SCK0"/>
<evidence type="ECO:0000313" key="1">
    <source>
        <dbReference type="EMBL" id="SJL18720.1"/>
    </source>
</evidence>
<sequence>MLLGFSELVSLLEDMWLEGGMSSNDLASMTNTFNWTQADALVNNAGISYTYKPPQACTVSVDVIQKTFAVNLSLAFTETS</sequence>
<dbReference type="EMBL" id="FUEG01000067">
    <property type="protein sequence ID" value="SJL18720.1"/>
    <property type="molecule type" value="Genomic_DNA"/>
</dbReference>
<name>A0A284SCK0_ARMOS</name>
<protein>
    <submittedName>
        <fullName evidence="1">Uncharacterized protein</fullName>
    </submittedName>
</protein>
<organism evidence="1 2">
    <name type="scientific">Armillaria ostoyae</name>
    <name type="common">Armillaria root rot fungus</name>
    <dbReference type="NCBI Taxonomy" id="47428"/>
    <lineage>
        <taxon>Eukaryota</taxon>
        <taxon>Fungi</taxon>
        <taxon>Dikarya</taxon>
        <taxon>Basidiomycota</taxon>
        <taxon>Agaricomycotina</taxon>
        <taxon>Agaricomycetes</taxon>
        <taxon>Agaricomycetidae</taxon>
        <taxon>Agaricales</taxon>
        <taxon>Marasmiineae</taxon>
        <taxon>Physalacriaceae</taxon>
        <taxon>Armillaria</taxon>
    </lineage>
</organism>
<dbReference type="InterPro" id="IPR036291">
    <property type="entry name" value="NAD(P)-bd_dom_sf"/>
</dbReference>